<evidence type="ECO:0000256" key="4">
    <source>
        <dbReference type="ARBA" id="ARBA00011218"/>
    </source>
</evidence>
<comment type="catalytic activity">
    <reaction evidence="10">
        <text>nicotinate beta-D-ribonucleotide + CO2 + diphosphate = quinolinate + 5-phospho-alpha-D-ribose 1-diphosphate + 2 H(+)</text>
        <dbReference type="Rhea" id="RHEA:12733"/>
        <dbReference type="ChEBI" id="CHEBI:15378"/>
        <dbReference type="ChEBI" id="CHEBI:16526"/>
        <dbReference type="ChEBI" id="CHEBI:29959"/>
        <dbReference type="ChEBI" id="CHEBI:33019"/>
        <dbReference type="ChEBI" id="CHEBI:57502"/>
        <dbReference type="ChEBI" id="CHEBI:58017"/>
        <dbReference type="EC" id="2.4.2.19"/>
    </reaction>
</comment>
<organism evidence="14">
    <name type="scientific">marine metagenome</name>
    <dbReference type="NCBI Taxonomy" id="408172"/>
    <lineage>
        <taxon>unclassified sequences</taxon>
        <taxon>metagenomes</taxon>
        <taxon>ecological metagenomes</taxon>
    </lineage>
</organism>
<evidence type="ECO:0000259" key="13">
    <source>
        <dbReference type="Pfam" id="PF02749"/>
    </source>
</evidence>
<dbReference type="InterPro" id="IPR037128">
    <property type="entry name" value="Quinolinate_PRibosylTase_N_sf"/>
</dbReference>
<evidence type="ECO:0000259" key="12">
    <source>
        <dbReference type="Pfam" id="PF01729"/>
    </source>
</evidence>
<dbReference type="GO" id="GO:0034213">
    <property type="term" value="P:quinolinate catabolic process"/>
    <property type="evidence" value="ECO:0007669"/>
    <property type="project" value="TreeGrafter"/>
</dbReference>
<dbReference type="InterPro" id="IPR013785">
    <property type="entry name" value="Aldolase_TIM"/>
</dbReference>
<sequence length="281" mass="29994">MKITPDMERLIELAIMEDYSAGDATTDALISSDIDGKATIVSDENGVLAGLDIALEVFHKMAPDVETERLLSDGDFLETGSRIANIRGPLGSILTTERTSLNFLRKLSGVATETSKYVEAIKGTSATIIDTRKTTPGFRSLQKYAVRMGGGTNHRQNLGDGILIKDNHIRTLALEGMNLKDVIKKAHTNASHTIKIEVEVENLAQVKEALQAGAQIILLDNMTPNEMQKAVALCKGKAITEASGGINLSSVRAAAESGVDLISVGALTHSAPDLDLSLDIE</sequence>
<dbReference type="PIRSF" id="PIRSF006250">
    <property type="entry name" value="NadC_ModD"/>
    <property type="match status" value="1"/>
</dbReference>
<evidence type="ECO:0000256" key="7">
    <source>
        <dbReference type="ARBA" id="ARBA00022676"/>
    </source>
</evidence>
<dbReference type="EMBL" id="UINC01007177">
    <property type="protein sequence ID" value="SVA31844.1"/>
    <property type="molecule type" value="Genomic_DNA"/>
</dbReference>
<comment type="function">
    <text evidence="1">Involved in the catabolism of quinolinic acid (QA).</text>
</comment>
<reference evidence="14" key="1">
    <citation type="submission" date="2018-05" db="EMBL/GenBank/DDBJ databases">
        <authorList>
            <person name="Lanie J.A."/>
            <person name="Ng W.-L."/>
            <person name="Kazmierczak K.M."/>
            <person name="Andrzejewski T.M."/>
            <person name="Davidsen T.M."/>
            <person name="Wayne K.J."/>
            <person name="Tettelin H."/>
            <person name="Glass J.I."/>
            <person name="Rusch D."/>
            <person name="Podicherti R."/>
            <person name="Tsui H.-C.T."/>
            <person name="Winkler M.E."/>
        </authorList>
    </citation>
    <scope>NUCLEOTIDE SEQUENCE</scope>
</reference>
<comment type="pathway">
    <text evidence="2">Cofactor biosynthesis; NAD(+) biosynthesis; nicotinate D-ribonucleotide from quinolinate: step 1/1.</text>
</comment>
<dbReference type="InterPro" id="IPR027277">
    <property type="entry name" value="NadC/ModD"/>
</dbReference>
<dbReference type="UniPathway" id="UPA00253">
    <property type="reaction ID" value="UER00331"/>
</dbReference>
<evidence type="ECO:0000256" key="3">
    <source>
        <dbReference type="ARBA" id="ARBA00009400"/>
    </source>
</evidence>
<gene>
    <name evidence="14" type="ORF">METZ01_LOCUS84698</name>
</gene>
<dbReference type="Pfam" id="PF02749">
    <property type="entry name" value="QRPTase_N"/>
    <property type="match status" value="1"/>
</dbReference>
<dbReference type="GO" id="GO:0004514">
    <property type="term" value="F:nicotinate-nucleotide diphosphorylase (carboxylating) activity"/>
    <property type="evidence" value="ECO:0007669"/>
    <property type="project" value="UniProtKB-EC"/>
</dbReference>
<dbReference type="Pfam" id="PF01729">
    <property type="entry name" value="QRPTase_C"/>
    <property type="match status" value="1"/>
</dbReference>
<dbReference type="FunFam" id="3.90.1170.20:FF:000001">
    <property type="entry name" value="Nicotinate-nucleotide diphosphorylase (Carboxylating)"/>
    <property type="match status" value="1"/>
</dbReference>
<dbReference type="SUPFAM" id="SSF51690">
    <property type="entry name" value="Nicotinate/Quinolinate PRTase C-terminal domain-like"/>
    <property type="match status" value="1"/>
</dbReference>
<accession>A0A381UV49</accession>
<dbReference type="GO" id="GO:0009435">
    <property type="term" value="P:NAD+ biosynthetic process"/>
    <property type="evidence" value="ECO:0007669"/>
    <property type="project" value="UniProtKB-UniPathway"/>
</dbReference>
<dbReference type="PANTHER" id="PTHR32179">
    <property type="entry name" value="NICOTINATE-NUCLEOTIDE PYROPHOSPHORYLASE [CARBOXYLATING]"/>
    <property type="match status" value="1"/>
</dbReference>
<dbReference type="CDD" id="cd01572">
    <property type="entry name" value="QPRTase"/>
    <property type="match status" value="1"/>
</dbReference>
<dbReference type="InterPro" id="IPR004393">
    <property type="entry name" value="NadC"/>
</dbReference>
<dbReference type="Gene3D" id="3.20.20.70">
    <property type="entry name" value="Aldolase class I"/>
    <property type="match status" value="1"/>
</dbReference>
<dbReference type="PANTHER" id="PTHR32179:SF3">
    <property type="entry name" value="NICOTINATE-NUCLEOTIDE PYROPHOSPHORYLASE [CARBOXYLATING]"/>
    <property type="match status" value="1"/>
</dbReference>
<evidence type="ECO:0000256" key="6">
    <source>
        <dbReference type="ARBA" id="ARBA00022642"/>
    </source>
</evidence>
<feature type="domain" description="Quinolinate phosphoribosyl transferase N-terminal" evidence="13">
    <location>
        <begin position="23"/>
        <end position="108"/>
    </location>
</feature>
<evidence type="ECO:0000256" key="2">
    <source>
        <dbReference type="ARBA" id="ARBA00004893"/>
    </source>
</evidence>
<keyword evidence="7" id="KW-0328">Glycosyltransferase</keyword>
<dbReference type="GO" id="GO:0005737">
    <property type="term" value="C:cytoplasm"/>
    <property type="evidence" value="ECO:0007669"/>
    <property type="project" value="TreeGrafter"/>
</dbReference>
<name>A0A381UV49_9ZZZZ</name>
<evidence type="ECO:0000256" key="11">
    <source>
        <dbReference type="ARBA" id="ARBA00069173"/>
    </source>
</evidence>
<dbReference type="InterPro" id="IPR022412">
    <property type="entry name" value="Quinolinate_PRibosylTrfase_N"/>
</dbReference>
<dbReference type="EC" id="2.4.2.19" evidence="5"/>
<keyword evidence="8" id="KW-0808">Transferase</keyword>
<dbReference type="AlphaFoldDB" id="A0A381UV49"/>
<comment type="similarity">
    <text evidence="3">Belongs to the NadC/ModD family.</text>
</comment>
<comment type="subunit">
    <text evidence="4">Hexamer formed by 3 homodimers.</text>
</comment>
<evidence type="ECO:0000256" key="8">
    <source>
        <dbReference type="ARBA" id="ARBA00022679"/>
    </source>
</evidence>
<dbReference type="FunFam" id="3.20.20.70:FF:000030">
    <property type="entry name" value="Nicotinate-nucleotide pyrophosphorylase, carboxylating"/>
    <property type="match status" value="1"/>
</dbReference>
<keyword evidence="6" id="KW-0662">Pyridine nucleotide biosynthesis</keyword>
<evidence type="ECO:0000256" key="10">
    <source>
        <dbReference type="ARBA" id="ARBA00047445"/>
    </source>
</evidence>
<evidence type="ECO:0000256" key="1">
    <source>
        <dbReference type="ARBA" id="ARBA00003237"/>
    </source>
</evidence>
<evidence type="ECO:0000256" key="5">
    <source>
        <dbReference type="ARBA" id="ARBA00011944"/>
    </source>
</evidence>
<evidence type="ECO:0000256" key="9">
    <source>
        <dbReference type="ARBA" id="ARBA00033102"/>
    </source>
</evidence>
<dbReference type="InterPro" id="IPR002638">
    <property type="entry name" value="Quinolinate_PRibosylTrfase_C"/>
</dbReference>
<feature type="domain" description="Quinolinate phosphoribosyl transferase C-terminal" evidence="12">
    <location>
        <begin position="110"/>
        <end position="279"/>
    </location>
</feature>
<dbReference type="SUPFAM" id="SSF54675">
    <property type="entry name" value="Nicotinate/Quinolinate PRTase N-terminal domain-like"/>
    <property type="match status" value="1"/>
</dbReference>
<proteinExistence type="inferred from homology"/>
<evidence type="ECO:0000313" key="14">
    <source>
        <dbReference type="EMBL" id="SVA31844.1"/>
    </source>
</evidence>
<protein>
    <recommendedName>
        <fullName evidence="11">Probable nicotinate-nucleotide pyrophosphorylase [carboxylating]</fullName>
        <ecNumber evidence="5">2.4.2.19</ecNumber>
    </recommendedName>
    <alternativeName>
        <fullName evidence="9">Quinolinate phosphoribosyltransferase [decarboxylating]</fullName>
    </alternativeName>
</protein>
<dbReference type="InterPro" id="IPR036068">
    <property type="entry name" value="Nicotinate_pribotase-like_C"/>
</dbReference>
<dbReference type="Gene3D" id="3.90.1170.20">
    <property type="entry name" value="Quinolinate phosphoribosyl transferase, N-terminal domain"/>
    <property type="match status" value="1"/>
</dbReference>
<dbReference type="NCBIfam" id="TIGR00078">
    <property type="entry name" value="nadC"/>
    <property type="match status" value="1"/>
</dbReference>